<gene>
    <name evidence="8" type="ORF">NtB2_01637</name>
</gene>
<dbReference type="Proteomes" id="UP000245021">
    <property type="component" value="Unassembled WGS sequence"/>
</dbReference>
<evidence type="ECO:0000259" key="7">
    <source>
        <dbReference type="PROSITE" id="PS51918"/>
    </source>
</evidence>
<dbReference type="AlphaFoldDB" id="A0A2R5HL31"/>
<evidence type="ECO:0000256" key="3">
    <source>
        <dbReference type="ARBA" id="ARBA00022691"/>
    </source>
</evidence>
<keyword evidence="5" id="KW-0408">Iron</keyword>
<dbReference type="GO" id="GO:0046872">
    <property type="term" value="F:metal ion binding"/>
    <property type="evidence" value="ECO:0007669"/>
    <property type="project" value="UniProtKB-KW"/>
</dbReference>
<organism evidence="8 9">
    <name type="scientific">Lactococcus termiticola</name>
    <dbReference type="NCBI Taxonomy" id="2169526"/>
    <lineage>
        <taxon>Bacteria</taxon>
        <taxon>Bacillati</taxon>
        <taxon>Bacillota</taxon>
        <taxon>Bacilli</taxon>
        <taxon>Lactobacillales</taxon>
        <taxon>Streptococcaceae</taxon>
        <taxon>Lactococcus</taxon>
    </lineage>
</organism>
<accession>A0A2R5HL31</accession>
<protein>
    <recommendedName>
        <fullName evidence="7">Radical SAM core domain-containing protein</fullName>
    </recommendedName>
</protein>
<dbReference type="PROSITE" id="PS51918">
    <property type="entry name" value="RADICAL_SAM"/>
    <property type="match status" value="1"/>
</dbReference>
<dbReference type="SFLD" id="SFLDS00029">
    <property type="entry name" value="Radical_SAM"/>
    <property type="match status" value="1"/>
</dbReference>
<dbReference type="InterPro" id="IPR007197">
    <property type="entry name" value="rSAM"/>
</dbReference>
<evidence type="ECO:0000256" key="2">
    <source>
        <dbReference type="ARBA" id="ARBA00022485"/>
    </source>
</evidence>
<keyword evidence="4" id="KW-0479">Metal-binding</keyword>
<dbReference type="SFLD" id="SFLDG01086">
    <property type="entry name" value="elongater_protein-like"/>
    <property type="match status" value="1"/>
</dbReference>
<dbReference type="InterPro" id="IPR005911">
    <property type="entry name" value="YhcC-like"/>
</dbReference>
<dbReference type="SFLD" id="SFLDG01091">
    <property type="entry name" value="uncharacterized_CHP01210-like"/>
    <property type="match status" value="1"/>
</dbReference>
<dbReference type="InterPro" id="IPR039661">
    <property type="entry name" value="ELP3"/>
</dbReference>
<dbReference type="PANTHER" id="PTHR11135">
    <property type="entry name" value="HISTONE ACETYLTRANSFERASE-RELATED"/>
    <property type="match status" value="1"/>
</dbReference>
<evidence type="ECO:0000256" key="5">
    <source>
        <dbReference type="ARBA" id="ARBA00023004"/>
    </source>
</evidence>
<proteinExistence type="predicted"/>
<dbReference type="GO" id="GO:0051539">
    <property type="term" value="F:4 iron, 4 sulfur cluster binding"/>
    <property type="evidence" value="ECO:0007669"/>
    <property type="project" value="UniProtKB-KW"/>
</dbReference>
<evidence type="ECO:0000313" key="8">
    <source>
        <dbReference type="EMBL" id="GBG97491.1"/>
    </source>
</evidence>
<dbReference type="InterPro" id="IPR023404">
    <property type="entry name" value="rSAM_horseshoe"/>
</dbReference>
<dbReference type="OrthoDB" id="9801689at2"/>
<dbReference type="Pfam" id="PF04055">
    <property type="entry name" value="Radical_SAM"/>
    <property type="match status" value="1"/>
</dbReference>
<dbReference type="EMBL" id="BFFO01000014">
    <property type="protein sequence ID" value="GBG97491.1"/>
    <property type="molecule type" value="Genomic_DNA"/>
</dbReference>
<dbReference type="GO" id="GO:0003824">
    <property type="term" value="F:catalytic activity"/>
    <property type="evidence" value="ECO:0007669"/>
    <property type="project" value="InterPro"/>
</dbReference>
<dbReference type="SUPFAM" id="SSF102114">
    <property type="entry name" value="Radical SAM enzymes"/>
    <property type="match status" value="1"/>
</dbReference>
<dbReference type="Pfam" id="PF16199">
    <property type="entry name" value="Radical_SAM_C"/>
    <property type="match status" value="1"/>
</dbReference>
<dbReference type="NCBIfam" id="TIGR01212">
    <property type="entry name" value="TIGR01212 family radical SAM protein"/>
    <property type="match status" value="1"/>
</dbReference>
<keyword evidence="3" id="KW-0949">S-adenosyl-L-methionine</keyword>
<dbReference type="Gene3D" id="3.80.30.20">
    <property type="entry name" value="tm_1862 like domain"/>
    <property type="match status" value="1"/>
</dbReference>
<feature type="domain" description="Radical SAM core" evidence="7">
    <location>
        <begin position="15"/>
        <end position="259"/>
    </location>
</feature>
<evidence type="ECO:0000313" key="9">
    <source>
        <dbReference type="Proteomes" id="UP000245021"/>
    </source>
</evidence>
<comment type="cofactor">
    <cofactor evidence="1">
        <name>[4Fe-4S] cluster</name>
        <dbReference type="ChEBI" id="CHEBI:49883"/>
    </cofactor>
</comment>
<keyword evidence="2" id="KW-0004">4Fe-4S</keyword>
<evidence type="ECO:0000256" key="4">
    <source>
        <dbReference type="ARBA" id="ARBA00022723"/>
    </source>
</evidence>
<name>A0A2R5HL31_9LACT</name>
<dbReference type="PANTHER" id="PTHR11135:SF1">
    <property type="entry name" value="PROTEIN YHCC"/>
    <property type="match status" value="1"/>
</dbReference>
<keyword evidence="6" id="KW-0411">Iron-sulfur</keyword>
<dbReference type="InterPro" id="IPR058240">
    <property type="entry name" value="rSAM_sf"/>
</dbReference>
<evidence type="ECO:0000256" key="1">
    <source>
        <dbReference type="ARBA" id="ARBA00001966"/>
    </source>
</evidence>
<sequence length="314" mass="35838">MEKRYTTWNEYLRGRFGEKVFKVPIDAGFDCPNRDGTVAKGGCTFCSVSGSGDMILEPEAPIDVQFRAEVDQFHKKWPNVAKYIAYFQNYTNTHGSLETIKSRFEPALVQDNVVGISIGTRPDCLPADVVDYLADIQARGFEVWIDLGLQTTYEATSDLINRAHDYGTYVDAVERLRAHGIKVCTHLINGLPGETPEMMLENVRRTVLDSDIQGIKLHLLHLMRNTAMQRDYHAGRLQLLSRDEYVNIICDQLELIPKDIVIHRLTGDAPRDSIIGPMWSLKKWEVLNAIDAELERRDVYQGDRDVRKEILVRQ</sequence>
<keyword evidence="9" id="KW-1185">Reference proteome</keyword>
<dbReference type="SMART" id="SM00729">
    <property type="entry name" value="Elp3"/>
    <property type="match status" value="1"/>
</dbReference>
<dbReference type="RefSeq" id="WP_109246448.1">
    <property type="nucleotide sequence ID" value="NZ_BFFO01000014.1"/>
</dbReference>
<dbReference type="InterPro" id="IPR032432">
    <property type="entry name" value="Radical_SAM_C"/>
</dbReference>
<comment type="caution">
    <text evidence="8">The sequence shown here is derived from an EMBL/GenBank/DDBJ whole genome shotgun (WGS) entry which is preliminary data.</text>
</comment>
<dbReference type="InterPro" id="IPR006638">
    <property type="entry name" value="Elp3/MiaA/NifB-like_rSAM"/>
</dbReference>
<evidence type="ECO:0000256" key="6">
    <source>
        <dbReference type="ARBA" id="ARBA00023014"/>
    </source>
</evidence>
<reference evidence="8 9" key="1">
    <citation type="journal article" date="2018" name="Genome Announc.">
        <title>Draft Genome Sequence of Lactococcus sp. Strain NtB2 (JCM 32569), Isolated from the Gut of the Higher Termite Nasutitermes takasagoensis.</title>
        <authorList>
            <person name="Noda S."/>
            <person name="Aihara C."/>
            <person name="Yuki M."/>
            <person name="Ohkuma M."/>
        </authorList>
    </citation>
    <scope>NUCLEOTIDE SEQUENCE [LARGE SCALE GENOMIC DNA]</scope>
    <source>
        <strain evidence="8 9">NtB2</strain>
    </source>
</reference>